<sequence length="265" mass="29625">MGRLLRVTLPHDQADKEIPFLFYFSAPARLLVHSKLASSQTPCAQPVLQARKFVLGYRRHAADLDRPRIRHAVRRPKTAIPLMLNISNSQTLKHPPNEALSRRDAEPGLRTSYGASLSRIIEASRDRIQKAAIVAGPEIARVGVSDFVSWPTYDQSSVGNSVVACFKPFPISRIDPGLGCNNVNDAKHSTARPVLPIGTRLRLLSWGNPGPVGRQKPYCYSPSLHNRTRQSEPDLHPFSQCRNLRASRINFENTAWAWLHRGTMS</sequence>
<proteinExistence type="predicted"/>
<dbReference type="RefSeq" id="XP_031865411.1">
    <property type="nucleotide sequence ID" value="XM_032018574.1"/>
</dbReference>
<reference evidence="1 2" key="1">
    <citation type="journal article" date="2018" name="IMA Fungus">
        <title>IMA Genome-F 9: Draft genome sequence of Annulohypoxylon stygium, Aspergillus mulundensis, Berkeleyomyces basicola (syn. Thielaviopsis basicola), Ceratocystis smalleyi, two Cercospora beticola strains, Coleophoma cylindrospora, Fusarium fracticaudum, Phialophora cf. hyalina, and Morchella septimelata.</title>
        <authorList>
            <person name="Wingfield B.D."/>
            <person name="Bills G.F."/>
            <person name="Dong Y."/>
            <person name="Huang W."/>
            <person name="Nel W.J."/>
            <person name="Swalarsk-Parry B.S."/>
            <person name="Vaghefi N."/>
            <person name="Wilken P.M."/>
            <person name="An Z."/>
            <person name="de Beer Z.W."/>
            <person name="De Vos L."/>
            <person name="Chen L."/>
            <person name="Duong T.A."/>
            <person name="Gao Y."/>
            <person name="Hammerbacher A."/>
            <person name="Kikkert J.R."/>
            <person name="Li Y."/>
            <person name="Li H."/>
            <person name="Li K."/>
            <person name="Li Q."/>
            <person name="Liu X."/>
            <person name="Ma X."/>
            <person name="Naidoo K."/>
            <person name="Pethybridge S.J."/>
            <person name="Sun J."/>
            <person name="Steenkamp E.T."/>
            <person name="van der Nest M.A."/>
            <person name="van Wyk S."/>
            <person name="Wingfield M.J."/>
            <person name="Xiong C."/>
            <person name="Yue Q."/>
            <person name="Zhang X."/>
        </authorList>
    </citation>
    <scope>NUCLEOTIDE SEQUENCE [LARGE SCALE GENOMIC DNA]</scope>
    <source>
        <strain evidence="1 2">BP 5553</strain>
    </source>
</reference>
<comment type="caution">
    <text evidence="1">The sequence shown here is derived from an EMBL/GenBank/DDBJ whole genome shotgun (WGS) entry which is preliminary data.</text>
</comment>
<gene>
    <name evidence="1" type="ORF">BP5553_09951</name>
</gene>
<keyword evidence="2" id="KW-1185">Reference proteome</keyword>
<dbReference type="GeneID" id="43602800"/>
<accession>A0A370TB60</accession>
<evidence type="ECO:0000313" key="1">
    <source>
        <dbReference type="EMBL" id="RDL31162.1"/>
    </source>
</evidence>
<name>A0A370TB60_9HELO</name>
<dbReference type="AlphaFoldDB" id="A0A370TB60"/>
<protein>
    <submittedName>
        <fullName evidence="1">Uncharacterized protein</fullName>
    </submittedName>
</protein>
<dbReference type="Proteomes" id="UP000254866">
    <property type="component" value="Unassembled WGS sequence"/>
</dbReference>
<organism evidence="1 2">
    <name type="scientific">Venustampulla echinocandica</name>
    <dbReference type="NCBI Taxonomy" id="2656787"/>
    <lineage>
        <taxon>Eukaryota</taxon>
        <taxon>Fungi</taxon>
        <taxon>Dikarya</taxon>
        <taxon>Ascomycota</taxon>
        <taxon>Pezizomycotina</taxon>
        <taxon>Leotiomycetes</taxon>
        <taxon>Helotiales</taxon>
        <taxon>Pleuroascaceae</taxon>
        <taxon>Venustampulla</taxon>
    </lineage>
</organism>
<evidence type="ECO:0000313" key="2">
    <source>
        <dbReference type="Proteomes" id="UP000254866"/>
    </source>
</evidence>
<dbReference type="EMBL" id="NPIC01000013">
    <property type="protein sequence ID" value="RDL31162.1"/>
    <property type="molecule type" value="Genomic_DNA"/>
</dbReference>